<evidence type="ECO:0008006" key="3">
    <source>
        <dbReference type="Google" id="ProtNLM"/>
    </source>
</evidence>
<reference evidence="1 2" key="1">
    <citation type="journal article" date="2016" name="Nat. Commun.">
        <title>Thousands of microbial genomes shed light on interconnected biogeochemical processes in an aquifer system.</title>
        <authorList>
            <person name="Anantharaman K."/>
            <person name="Brown C.T."/>
            <person name="Hug L.A."/>
            <person name="Sharon I."/>
            <person name="Castelle C.J."/>
            <person name="Probst A.J."/>
            <person name="Thomas B.C."/>
            <person name="Singh A."/>
            <person name="Wilkins M.J."/>
            <person name="Karaoz U."/>
            <person name="Brodie E.L."/>
            <person name="Williams K.H."/>
            <person name="Hubbard S.S."/>
            <person name="Banfield J.F."/>
        </authorList>
    </citation>
    <scope>NUCLEOTIDE SEQUENCE [LARGE SCALE GENOMIC DNA]</scope>
</reference>
<evidence type="ECO:0000313" key="2">
    <source>
        <dbReference type="Proteomes" id="UP000176631"/>
    </source>
</evidence>
<protein>
    <recommendedName>
        <fullName evidence="3">YgiT-type zinc finger domain-containing protein</fullName>
    </recommendedName>
</protein>
<name>A0A1G1W710_9BACT</name>
<gene>
    <name evidence="1" type="ORF">A2172_04495</name>
</gene>
<dbReference type="InterPro" id="IPR022453">
    <property type="entry name" value="Znf_MqsA-type"/>
</dbReference>
<comment type="caution">
    <text evidence="1">The sequence shown here is derived from an EMBL/GenBank/DDBJ whole genome shotgun (WGS) entry which is preliminary data.</text>
</comment>
<dbReference type="AlphaFoldDB" id="A0A1G1W710"/>
<evidence type="ECO:0000313" key="1">
    <source>
        <dbReference type="EMBL" id="OGY23453.1"/>
    </source>
</evidence>
<dbReference type="CDD" id="cd12870">
    <property type="entry name" value="MqsA"/>
    <property type="match status" value="1"/>
</dbReference>
<dbReference type="Gene3D" id="3.10.20.860">
    <property type="match status" value="1"/>
</dbReference>
<dbReference type="STRING" id="1802593.A2172_04495"/>
<dbReference type="Proteomes" id="UP000176631">
    <property type="component" value="Unassembled WGS sequence"/>
</dbReference>
<dbReference type="EMBL" id="MHCP01000025">
    <property type="protein sequence ID" value="OGY23453.1"/>
    <property type="molecule type" value="Genomic_DNA"/>
</dbReference>
<organism evidence="1 2">
    <name type="scientific">Candidatus Woykebacteria bacterium RBG_13_40_15</name>
    <dbReference type="NCBI Taxonomy" id="1802593"/>
    <lineage>
        <taxon>Bacteria</taxon>
        <taxon>Candidatus Woykeibacteriota</taxon>
    </lineage>
</organism>
<accession>A0A1G1W710</accession>
<proteinExistence type="predicted"/>
<dbReference type="NCBIfam" id="TIGR03831">
    <property type="entry name" value="YgiT_finger"/>
    <property type="match status" value="1"/>
</dbReference>
<sequence length="76" mass="8819">MKECYFCKGTTEVKKIDVDFRWEGKLLVIKDVPVEVCTQCGEKYYSAEISKKIDELAQSSRKPEKVLEVPVLEFSR</sequence>